<sequence length="629" mass="69911">MAGTNATFEKHALIFSFSNAGAKLSAVEKRKWVVKTIQEQENIKTDVDKFSLLGLGRTMMMVVFKDATQATHLLEKCESLNRNGSVCTLSRWKSETAQRAEISPAASYKQRLMREQFWAQFDNIPAKGHPLIKDHLEVEYPANKVLKQQTAAALSTPEDYDNILGIAKQTIEGQSPQADPSLKRQASPQKTNDNEPSGKKKRKGSTPVEGSEPTEDLNPQAHLTGRDQADQDLIQQGMVISPTKKEDAGISRGKGDSPIPWLQEYLERAKNEREKGFDIRVACMKHQEKTGRNNTSTIAGIHTTKNSYNILRLQSELSGFGAFRYHEKKREREASGSETESSAETQSHKDPIRDMVPKKWKPSKGRDKMPRKSQADPFEKGSAQRSIKREIVIVAAQTKCLFDRNEEYRQKHSKEYCTIRNVAENRTPHVTEKAASDRKTIKTVRPLVPVQYRRKFGEWQVATNVLFTVPTLGDQRNLARAIKEGISDEFSAGVYKVPVALAEHADETGQAPDTAKSFEPILVKLDERARLHEGLVWSHILITEHSLRDEATALHVEPDDDKGSMVDDEDYGMAIGISLEGAGTGTTPLPEGNVGAYSLSSVPGKENSEDSENSDDSKLGSSETSAAVD</sequence>
<feature type="compositionally biased region" description="Low complexity" evidence="1">
    <location>
        <begin position="336"/>
        <end position="345"/>
    </location>
</feature>
<accession>A0A388K3E2</accession>
<feature type="compositionally biased region" description="Basic and acidic residues" evidence="1">
    <location>
        <begin position="346"/>
        <end position="357"/>
    </location>
</feature>
<proteinExistence type="predicted"/>
<evidence type="ECO:0000313" key="2">
    <source>
        <dbReference type="EMBL" id="GBG64584.1"/>
    </source>
</evidence>
<comment type="caution">
    <text evidence="2">The sequence shown here is derived from an EMBL/GenBank/DDBJ whole genome shotgun (WGS) entry which is preliminary data.</text>
</comment>
<feature type="compositionally biased region" description="Polar residues" evidence="1">
    <location>
        <begin position="619"/>
        <end position="629"/>
    </location>
</feature>
<organism evidence="2 3">
    <name type="scientific">Chara braunii</name>
    <name type="common">Braun's stonewort</name>
    <dbReference type="NCBI Taxonomy" id="69332"/>
    <lineage>
        <taxon>Eukaryota</taxon>
        <taxon>Viridiplantae</taxon>
        <taxon>Streptophyta</taxon>
        <taxon>Charophyceae</taxon>
        <taxon>Charales</taxon>
        <taxon>Characeae</taxon>
        <taxon>Chara</taxon>
    </lineage>
</organism>
<dbReference type="AlphaFoldDB" id="A0A388K3E2"/>
<gene>
    <name evidence="2" type="ORF">CBR_g45641</name>
</gene>
<name>A0A388K3E2_CHABU</name>
<dbReference type="Proteomes" id="UP000265515">
    <property type="component" value="Unassembled WGS sequence"/>
</dbReference>
<evidence type="ECO:0000256" key="1">
    <source>
        <dbReference type="SAM" id="MobiDB-lite"/>
    </source>
</evidence>
<protein>
    <submittedName>
        <fullName evidence="2">Uncharacterized protein</fullName>
    </submittedName>
</protein>
<feature type="region of interest" description="Disordered" evidence="1">
    <location>
        <begin position="172"/>
        <end position="222"/>
    </location>
</feature>
<keyword evidence="3" id="KW-1185">Reference proteome</keyword>
<feature type="region of interest" description="Disordered" evidence="1">
    <location>
        <begin position="582"/>
        <end position="629"/>
    </location>
</feature>
<feature type="compositionally biased region" description="Polar residues" evidence="1">
    <location>
        <begin position="172"/>
        <end position="191"/>
    </location>
</feature>
<dbReference type="Gramene" id="GBG64584">
    <property type="protein sequence ID" value="GBG64584"/>
    <property type="gene ID" value="CBR_g45641"/>
</dbReference>
<dbReference type="EMBL" id="BFEA01000052">
    <property type="protein sequence ID" value="GBG64584.1"/>
    <property type="molecule type" value="Genomic_DNA"/>
</dbReference>
<feature type="region of interest" description="Disordered" evidence="1">
    <location>
        <begin position="328"/>
        <end position="383"/>
    </location>
</feature>
<evidence type="ECO:0000313" key="3">
    <source>
        <dbReference type="Proteomes" id="UP000265515"/>
    </source>
</evidence>
<reference evidence="2 3" key="1">
    <citation type="journal article" date="2018" name="Cell">
        <title>The Chara Genome: Secondary Complexity and Implications for Plant Terrestrialization.</title>
        <authorList>
            <person name="Nishiyama T."/>
            <person name="Sakayama H."/>
            <person name="Vries J.D."/>
            <person name="Buschmann H."/>
            <person name="Saint-Marcoux D."/>
            <person name="Ullrich K.K."/>
            <person name="Haas F.B."/>
            <person name="Vanderstraeten L."/>
            <person name="Becker D."/>
            <person name="Lang D."/>
            <person name="Vosolsobe S."/>
            <person name="Rombauts S."/>
            <person name="Wilhelmsson P.K.I."/>
            <person name="Janitza P."/>
            <person name="Kern R."/>
            <person name="Heyl A."/>
            <person name="Rumpler F."/>
            <person name="Villalobos L.I.A.C."/>
            <person name="Clay J.M."/>
            <person name="Skokan R."/>
            <person name="Toyoda A."/>
            <person name="Suzuki Y."/>
            <person name="Kagoshima H."/>
            <person name="Schijlen E."/>
            <person name="Tajeshwar N."/>
            <person name="Catarino B."/>
            <person name="Hetherington A.J."/>
            <person name="Saltykova A."/>
            <person name="Bonnot C."/>
            <person name="Breuninger H."/>
            <person name="Symeonidi A."/>
            <person name="Radhakrishnan G.V."/>
            <person name="Van Nieuwerburgh F."/>
            <person name="Deforce D."/>
            <person name="Chang C."/>
            <person name="Karol K.G."/>
            <person name="Hedrich R."/>
            <person name="Ulvskov P."/>
            <person name="Glockner G."/>
            <person name="Delwiche C.F."/>
            <person name="Petrasek J."/>
            <person name="Van de Peer Y."/>
            <person name="Friml J."/>
            <person name="Beilby M."/>
            <person name="Dolan L."/>
            <person name="Kohara Y."/>
            <person name="Sugano S."/>
            <person name="Fujiyama A."/>
            <person name="Delaux P.-M."/>
            <person name="Quint M."/>
            <person name="TheiBen G."/>
            <person name="Hagemann M."/>
            <person name="Harholt J."/>
            <person name="Dunand C."/>
            <person name="Zachgo S."/>
            <person name="Langdale J."/>
            <person name="Maumus F."/>
            <person name="Straeten D.V.D."/>
            <person name="Gould S.B."/>
            <person name="Rensing S.A."/>
        </authorList>
    </citation>
    <scope>NUCLEOTIDE SEQUENCE [LARGE SCALE GENOMIC DNA]</scope>
    <source>
        <strain evidence="2 3">S276</strain>
    </source>
</reference>
<feature type="compositionally biased region" description="Basic and acidic residues" evidence="1">
    <location>
        <begin position="364"/>
        <end position="379"/>
    </location>
</feature>